<evidence type="ECO:0000259" key="3">
    <source>
        <dbReference type="PROSITE" id="PS50833"/>
    </source>
</evidence>
<dbReference type="EMBL" id="AP014959">
    <property type="protein sequence ID" value="BAS84140.1"/>
    <property type="molecule type" value="Genomic_DNA"/>
</dbReference>
<keyword evidence="2" id="KW-0472">Membrane</keyword>
<sequence>MARVHHKNGRGGGGGGGGGKGKGKGKWKMPASVARKQQAAMANVDQVTGDKIPKSFVFSRGKLPSTLRHLQQDLRKVMLPYTALNLKEKKRNNLKDFVNVSGPLGVTHFFILTNPKSSPHLRMAKTPQGPTYTFQIKEYALAADIANSQKRPRCPPEIFKNSPLVYICRGFVFSPPCLGGVMIVIVRMLLGGIVIAFVWNHGLADCTQWLWRSWRAFQEFGRIFSAYDPCY</sequence>
<dbReference type="ExpressionAtlas" id="A0A0P0VXB6">
    <property type="expression patterns" value="baseline and differential"/>
</dbReference>
<dbReference type="PROSITE" id="PS50833">
    <property type="entry name" value="BRIX"/>
    <property type="match status" value="1"/>
</dbReference>
<reference evidence="4 5" key="3">
    <citation type="journal article" date="2013" name="Rice">
        <title>Improvement of the Oryza sativa Nipponbare reference genome using next generation sequence and optical map data.</title>
        <authorList>
            <person name="Kawahara Y."/>
            <person name="de la Bastide M."/>
            <person name="Hamilton J.P."/>
            <person name="Kanamori H."/>
            <person name="McCombie W.R."/>
            <person name="Ouyang S."/>
            <person name="Schwartz D.C."/>
            <person name="Tanaka T."/>
            <person name="Wu J."/>
            <person name="Zhou S."/>
            <person name="Childs K.L."/>
            <person name="Davidson R.M."/>
            <person name="Lin H."/>
            <person name="Quesada-Ocampo L."/>
            <person name="Vaillancourt B."/>
            <person name="Sakai H."/>
            <person name="Lee S.S."/>
            <person name="Kim J."/>
            <person name="Numa H."/>
            <person name="Itoh T."/>
            <person name="Buell C.R."/>
            <person name="Matsumoto T."/>
        </authorList>
    </citation>
    <scope>NUCLEOTIDE SEQUENCE [LARGE SCALE GENOMIC DNA]</scope>
    <source>
        <strain evidence="5">cv. Nipponbare</strain>
    </source>
</reference>
<dbReference type="PANTHER" id="PTHR12661:SF5">
    <property type="entry name" value="SUPPRESSOR OF SWI4 1 HOMOLOG"/>
    <property type="match status" value="1"/>
</dbReference>
<evidence type="ECO:0007829" key="7">
    <source>
        <dbReference type="ProteomicsDB" id="A0A0P0VXB6"/>
    </source>
</evidence>
<feature type="region of interest" description="Disordered" evidence="1">
    <location>
        <begin position="1"/>
        <end position="29"/>
    </location>
</feature>
<evidence type="ECO:0000256" key="2">
    <source>
        <dbReference type="SAM" id="Phobius"/>
    </source>
</evidence>
<keyword evidence="2" id="KW-0812">Transmembrane</keyword>
<dbReference type="InterPro" id="IPR045112">
    <property type="entry name" value="PPAN-like"/>
</dbReference>
<reference evidence="4 5" key="2">
    <citation type="journal article" date="2013" name="Plant Cell Physiol.">
        <title>Rice Annotation Project Database (RAP-DB): an integrative and interactive database for rice genomics.</title>
        <authorList>
            <person name="Sakai H."/>
            <person name="Lee S.S."/>
            <person name="Tanaka T."/>
            <person name="Numa H."/>
            <person name="Kim J."/>
            <person name="Kawahara Y."/>
            <person name="Wakimoto H."/>
            <person name="Yang C.C."/>
            <person name="Iwamoto M."/>
            <person name="Abe T."/>
            <person name="Yamada Y."/>
            <person name="Muto A."/>
            <person name="Inokuchi H."/>
            <person name="Ikemura T."/>
            <person name="Matsumoto T."/>
            <person name="Sasaki T."/>
            <person name="Itoh T."/>
        </authorList>
    </citation>
    <scope>NUCLEOTIDE SEQUENCE [LARGE SCALE GENOMIC DNA]</scope>
    <source>
        <strain evidence="5">cv. Nipponbare</strain>
    </source>
</reference>
<gene>
    <name evidence="4" type="ordered locus">Os03g0343700</name>
    <name evidence="4" type="ORF">OSNPB_030343700</name>
</gene>
<evidence type="ECO:0000256" key="1">
    <source>
        <dbReference type="SAM" id="MobiDB-lite"/>
    </source>
</evidence>
<name>A0A0P0VXB6_ORYSJ</name>
<evidence type="ECO:0000313" key="5">
    <source>
        <dbReference type="Proteomes" id="UP000059680"/>
    </source>
</evidence>
<dbReference type="Proteomes" id="UP000059680">
    <property type="component" value="Chromosome 3"/>
</dbReference>
<dbReference type="GO" id="GO:0019843">
    <property type="term" value="F:rRNA binding"/>
    <property type="evidence" value="ECO:0007669"/>
    <property type="project" value="InterPro"/>
</dbReference>
<protein>
    <submittedName>
        <fullName evidence="4">Os03g0343700 protein</fullName>
    </submittedName>
</protein>
<dbReference type="PANTHER" id="PTHR12661">
    <property type="entry name" value="PETER PAN-RELATED"/>
    <property type="match status" value="1"/>
</dbReference>
<feature type="compositionally biased region" description="Gly residues" evidence="1">
    <location>
        <begin position="10"/>
        <end position="20"/>
    </location>
</feature>
<keyword evidence="6 7" id="KW-1267">Proteomics identification</keyword>
<dbReference type="AlphaFoldDB" id="A0A0P0VXB6"/>
<keyword evidence="2" id="KW-1133">Transmembrane helix</keyword>
<evidence type="ECO:0000313" key="4">
    <source>
        <dbReference type="EMBL" id="BAS84140.1"/>
    </source>
</evidence>
<organism evidence="4 5">
    <name type="scientific">Oryza sativa subsp. japonica</name>
    <name type="common">Rice</name>
    <dbReference type="NCBI Taxonomy" id="39947"/>
    <lineage>
        <taxon>Eukaryota</taxon>
        <taxon>Viridiplantae</taxon>
        <taxon>Streptophyta</taxon>
        <taxon>Embryophyta</taxon>
        <taxon>Tracheophyta</taxon>
        <taxon>Spermatophyta</taxon>
        <taxon>Magnoliopsida</taxon>
        <taxon>Liliopsida</taxon>
        <taxon>Poales</taxon>
        <taxon>Poaceae</taxon>
        <taxon>BOP clade</taxon>
        <taxon>Oryzoideae</taxon>
        <taxon>Oryzeae</taxon>
        <taxon>Oryzinae</taxon>
        <taxon>Oryza</taxon>
        <taxon>Oryza sativa</taxon>
    </lineage>
</organism>
<evidence type="ECO:0007829" key="6">
    <source>
        <dbReference type="PeptideAtlas" id="A0A0P0VXB6"/>
    </source>
</evidence>
<keyword evidence="5" id="KW-1185">Reference proteome</keyword>
<dbReference type="InterPro" id="IPR007109">
    <property type="entry name" value="Brix"/>
</dbReference>
<reference evidence="5" key="1">
    <citation type="journal article" date="2005" name="Nature">
        <title>The map-based sequence of the rice genome.</title>
        <authorList>
            <consortium name="International rice genome sequencing project (IRGSP)"/>
            <person name="Matsumoto T."/>
            <person name="Wu J."/>
            <person name="Kanamori H."/>
            <person name="Katayose Y."/>
            <person name="Fujisawa M."/>
            <person name="Namiki N."/>
            <person name="Mizuno H."/>
            <person name="Yamamoto K."/>
            <person name="Antonio B.A."/>
            <person name="Baba T."/>
            <person name="Sakata K."/>
            <person name="Nagamura Y."/>
            <person name="Aoki H."/>
            <person name="Arikawa K."/>
            <person name="Arita K."/>
            <person name="Bito T."/>
            <person name="Chiden Y."/>
            <person name="Fujitsuka N."/>
            <person name="Fukunaka R."/>
            <person name="Hamada M."/>
            <person name="Harada C."/>
            <person name="Hayashi A."/>
            <person name="Hijishita S."/>
            <person name="Honda M."/>
            <person name="Hosokawa S."/>
            <person name="Ichikawa Y."/>
            <person name="Idonuma A."/>
            <person name="Iijima M."/>
            <person name="Ikeda M."/>
            <person name="Ikeno M."/>
            <person name="Ito K."/>
            <person name="Ito S."/>
            <person name="Ito T."/>
            <person name="Ito Y."/>
            <person name="Ito Y."/>
            <person name="Iwabuchi A."/>
            <person name="Kamiya K."/>
            <person name="Karasawa W."/>
            <person name="Kurita K."/>
            <person name="Katagiri S."/>
            <person name="Kikuta A."/>
            <person name="Kobayashi H."/>
            <person name="Kobayashi N."/>
            <person name="Machita K."/>
            <person name="Maehara T."/>
            <person name="Masukawa M."/>
            <person name="Mizubayashi T."/>
            <person name="Mukai Y."/>
            <person name="Nagasaki H."/>
            <person name="Nagata Y."/>
            <person name="Naito S."/>
            <person name="Nakashima M."/>
            <person name="Nakama Y."/>
            <person name="Nakamichi Y."/>
            <person name="Nakamura M."/>
            <person name="Meguro A."/>
            <person name="Negishi M."/>
            <person name="Ohta I."/>
            <person name="Ohta T."/>
            <person name="Okamoto M."/>
            <person name="Ono N."/>
            <person name="Saji S."/>
            <person name="Sakaguchi M."/>
            <person name="Sakai K."/>
            <person name="Shibata M."/>
            <person name="Shimokawa T."/>
            <person name="Song J."/>
            <person name="Takazaki Y."/>
            <person name="Terasawa K."/>
            <person name="Tsugane M."/>
            <person name="Tsuji K."/>
            <person name="Ueda S."/>
            <person name="Waki K."/>
            <person name="Yamagata H."/>
            <person name="Yamamoto M."/>
            <person name="Yamamoto S."/>
            <person name="Yamane H."/>
            <person name="Yoshiki S."/>
            <person name="Yoshihara R."/>
            <person name="Yukawa K."/>
            <person name="Zhong H."/>
            <person name="Yano M."/>
            <person name="Yuan Q."/>
            <person name="Ouyang S."/>
            <person name="Liu J."/>
            <person name="Jones K.M."/>
            <person name="Gansberger K."/>
            <person name="Moffat K."/>
            <person name="Hill J."/>
            <person name="Bera J."/>
            <person name="Fadrosh D."/>
            <person name="Jin S."/>
            <person name="Johri S."/>
            <person name="Kim M."/>
            <person name="Overton L."/>
            <person name="Reardon M."/>
            <person name="Tsitrin T."/>
            <person name="Vuong H."/>
            <person name="Weaver B."/>
            <person name="Ciecko A."/>
            <person name="Tallon L."/>
            <person name="Jackson J."/>
            <person name="Pai G."/>
            <person name="Aken S.V."/>
            <person name="Utterback T."/>
            <person name="Reidmuller S."/>
            <person name="Feldblyum T."/>
            <person name="Hsiao J."/>
            <person name="Zismann V."/>
            <person name="Iobst S."/>
            <person name="de Vazeille A.R."/>
            <person name="Buell C.R."/>
            <person name="Ying K."/>
            <person name="Li Y."/>
            <person name="Lu T."/>
            <person name="Huang Y."/>
            <person name="Zhao Q."/>
            <person name="Feng Q."/>
            <person name="Zhang L."/>
            <person name="Zhu J."/>
            <person name="Weng Q."/>
            <person name="Mu J."/>
            <person name="Lu Y."/>
            <person name="Fan D."/>
            <person name="Liu Y."/>
            <person name="Guan J."/>
            <person name="Zhang Y."/>
            <person name="Yu S."/>
            <person name="Liu X."/>
            <person name="Zhang Y."/>
            <person name="Hong G."/>
            <person name="Han B."/>
            <person name="Choisne N."/>
            <person name="Demange N."/>
            <person name="Orjeda G."/>
            <person name="Samain S."/>
            <person name="Cattolico L."/>
            <person name="Pelletier E."/>
            <person name="Couloux A."/>
            <person name="Segurens B."/>
            <person name="Wincker P."/>
            <person name="D'Hont A."/>
            <person name="Scarpelli C."/>
            <person name="Weissenbach J."/>
            <person name="Salanoubat M."/>
            <person name="Quetier F."/>
            <person name="Yu Y."/>
            <person name="Kim H.R."/>
            <person name="Rambo T."/>
            <person name="Currie J."/>
            <person name="Collura K."/>
            <person name="Luo M."/>
            <person name="Yang T."/>
            <person name="Ammiraju J.S.S."/>
            <person name="Engler F."/>
            <person name="Soderlund C."/>
            <person name="Wing R.A."/>
            <person name="Palmer L.E."/>
            <person name="de la Bastide M."/>
            <person name="Spiegel L."/>
            <person name="Nascimento L."/>
            <person name="Zutavern T."/>
            <person name="O'Shaughnessy A."/>
            <person name="Dike S."/>
            <person name="Dedhia N."/>
            <person name="Preston R."/>
            <person name="Balija V."/>
            <person name="McCombie W.R."/>
            <person name="Chow T."/>
            <person name="Chen H."/>
            <person name="Chung M."/>
            <person name="Chen C."/>
            <person name="Shaw J."/>
            <person name="Wu H."/>
            <person name="Hsiao K."/>
            <person name="Chao Y."/>
            <person name="Chu M."/>
            <person name="Cheng C."/>
            <person name="Hour A."/>
            <person name="Lee P."/>
            <person name="Lin S."/>
            <person name="Lin Y."/>
            <person name="Liou J."/>
            <person name="Liu S."/>
            <person name="Hsing Y."/>
            <person name="Raghuvanshi S."/>
            <person name="Mohanty A."/>
            <person name="Bharti A.K."/>
            <person name="Gaur A."/>
            <person name="Gupta V."/>
            <person name="Kumar D."/>
            <person name="Ravi V."/>
            <person name="Vij S."/>
            <person name="Kapur A."/>
            <person name="Khurana P."/>
            <person name="Khurana P."/>
            <person name="Khurana J.P."/>
            <person name="Tyagi A.K."/>
            <person name="Gaikwad K."/>
            <person name="Singh A."/>
            <person name="Dalal V."/>
            <person name="Srivastava S."/>
            <person name="Dixit A."/>
            <person name="Pal A.K."/>
            <person name="Ghazi I.A."/>
            <person name="Yadav M."/>
            <person name="Pandit A."/>
            <person name="Bhargava A."/>
            <person name="Sureshbabu K."/>
            <person name="Batra K."/>
            <person name="Sharma T.R."/>
            <person name="Mohapatra T."/>
            <person name="Singh N.K."/>
            <person name="Messing J."/>
            <person name="Nelson A.B."/>
            <person name="Fuks G."/>
            <person name="Kavchok S."/>
            <person name="Keizer G."/>
            <person name="Linton E."/>
            <person name="Llaca V."/>
            <person name="Song R."/>
            <person name="Tanyolac B."/>
            <person name="Young S."/>
            <person name="Ho-Il K."/>
            <person name="Hahn J.H."/>
            <person name="Sangsakoo G."/>
            <person name="Vanavichit A."/>
            <person name="de Mattos Luiz.A.T."/>
            <person name="Zimmer P.D."/>
            <person name="Malone G."/>
            <person name="Dellagostin O."/>
            <person name="de Oliveira A.C."/>
            <person name="Bevan M."/>
            <person name="Bancroft I."/>
            <person name="Minx P."/>
            <person name="Cordum H."/>
            <person name="Wilson R."/>
            <person name="Cheng Z."/>
            <person name="Jin W."/>
            <person name="Jiang J."/>
            <person name="Leong S.A."/>
            <person name="Iwama H."/>
            <person name="Gojobori T."/>
            <person name="Itoh T."/>
            <person name="Niimura Y."/>
            <person name="Fujii Y."/>
            <person name="Habara T."/>
            <person name="Sakai H."/>
            <person name="Sato Y."/>
            <person name="Wilson G."/>
            <person name="Kumar K."/>
            <person name="McCouch S."/>
            <person name="Juretic N."/>
            <person name="Hoen D."/>
            <person name="Wright S."/>
            <person name="Bruskiewich R."/>
            <person name="Bureau T."/>
            <person name="Miyao A."/>
            <person name="Hirochika H."/>
            <person name="Nishikawa T."/>
            <person name="Kadowaki K."/>
            <person name="Sugiura M."/>
            <person name="Burr B."/>
            <person name="Sasaki T."/>
        </authorList>
    </citation>
    <scope>NUCLEOTIDE SEQUENCE [LARGE SCALE GENOMIC DNA]</scope>
    <source>
        <strain evidence="5">cv. Nipponbare</strain>
    </source>
</reference>
<accession>A0A0P0VXB6</accession>
<proteinExistence type="evidence at protein level"/>
<feature type="domain" description="Brix" evidence="3">
    <location>
        <begin position="53"/>
        <end position="231"/>
    </location>
</feature>
<dbReference type="Pfam" id="PF04427">
    <property type="entry name" value="Brix"/>
    <property type="match status" value="1"/>
</dbReference>
<dbReference type="SMART" id="SM00879">
    <property type="entry name" value="Brix"/>
    <property type="match status" value="1"/>
</dbReference>
<dbReference type="Gramene" id="Os03t0343700-02">
    <property type="protein sequence ID" value="Os03t0343700-02"/>
    <property type="gene ID" value="Os03g0343700"/>
</dbReference>
<dbReference type="GO" id="GO:0006364">
    <property type="term" value="P:rRNA processing"/>
    <property type="evidence" value="ECO:0007669"/>
    <property type="project" value="InterPro"/>
</dbReference>
<feature type="transmembrane region" description="Helical" evidence="2">
    <location>
        <begin position="178"/>
        <end position="199"/>
    </location>
</feature>